<dbReference type="InterPro" id="IPR005021">
    <property type="entry name" value="Terminase_largesu-like"/>
</dbReference>
<proteinExistence type="predicted"/>
<feature type="non-terminal residue" evidence="1">
    <location>
        <position position="117"/>
    </location>
</feature>
<reference evidence="1 2" key="1">
    <citation type="submission" date="2019-11" db="EMBL/GenBank/DDBJ databases">
        <title>Draft Genome Sequence of Plant Growth-Promoting Rhizosphere-Associated Bacteria.</title>
        <authorList>
            <person name="Vasilyev I.Y."/>
            <person name="Radchenko V."/>
            <person name="Ilnitskaya E.V."/>
        </authorList>
    </citation>
    <scope>NUCLEOTIDE SEQUENCE [LARGE SCALE GENOMIC DNA]</scope>
    <source>
        <strain evidence="1 2">VRA_MhP_f</strain>
    </source>
</reference>
<accession>A0A7X2MTD1</accession>
<sequence length="117" mass="13837">MKIEPDVNYADLYAKQVSKNPKAFPSSIKKAVKRYKKWKKRDDIWWDNLKANEALDFMQTFVRHVNGELAGQLLELELWQMFGFAQLYGWQHLNAKGDECRVISEVYWQVPKKNGKT</sequence>
<dbReference type="AlphaFoldDB" id="A0A7X2MTD1"/>
<protein>
    <submittedName>
        <fullName evidence="1">Terminase large subunit</fullName>
    </submittedName>
</protein>
<gene>
    <name evidence="1" type="ORF">GKC49_29040</name>
</gene>
<evidence type="ECO:0000313" key="1">
    <source>
        <dbReference type="EMBL" id="MSE19001.1"/>
    </source>
</evidence>
<dbReference type="EMBL" id="WKLC01002286">
    <property type="protein sequence ID" value="MSE19001.1"/>
    <property type="molecule type" value="Genomic_DNA"/>
</dbReference>
<evidence type="ECO:0000313" key="2">
    <source>
        <dbReference type="Proteomes" id="UP000461948"/>
    </source>
</evidence>
<dbReference type="PANTHER" id="PTHR41287">
    <property type="match status" value="1"/>
</dbReference>
<name>A0A7X2MTD1_ENTAG</name>
<comment type="caution">
    <text evidence="1">The sequence shown here is derived from an EMBL/GenBank/DDBJ whole genome shotgun (WGS) entry which is preliminary data.</text>
</comment>
<dbReference type="Proteomes" id="UP000461948">
    <property type="component" value="Unassembled WGS sequence"/>
</dbReference>
<organism evidence="1 2">
    <name type="scientific">Enterobacter agglomerans</name>
    <name type="common">Erwinia herbicola</name>
    <name type="synonym">Pantoea agglomerans</name>
    <dbReference type="NCBI Taxonomy" id="549"/>
    <lineage>
        <taxon>Bacteria</taxon>
        <taxon>Pseudomonadati</taxon>
        <taxon>Pseudomonadota</taxon>
        <taxon>Gammaproteobacteria</taxon>
        <taxon>Enterobacterales</taxon>
        <taxon>Erwiniaceae</taxon>
        <taxon>Pantoea</taxon>
        <taxon>Pantoea agglomerans group</taxon>
    </lineage>
</organism>
<dbReference type="PANTHER" id="PTHR41287:SF1">
    <property type="entry name" value="PROTEIN YMFN"/>
    <property type="match status" value="1"/>
</dbReference>